<dbReference type="InterPro" id="IPR013096">
    <property type="entry name" value="Cupin_2"/>
</dbReference>
<feature type="region of interest" description="Disordered" evidence="1">
    <location>
        <begin position="1"/>
        <end position="22"/>
    </location>
</feature>
<dbReference type="InterPro" id="IPR014710">
    <property type="entry name" value="RmlC-like_jellyroll"/>
</dbReference>
<feature type="domain" description="Cupin type-2" evidence="2">
    <location>
        <begin position="60"/>
        <end position="120"/>
    </location>
</feature>
<gene>
    <name evidence="3" type="ORF">SAMN05421854_110163</name>
</gene>
<evidence type="ECO:0000313" key="4">
    <source>
        <dbReference type="Proteomes" id="UP000199137"/>
    </source>
</evidence>
<accession>A0A1I5XDY3</accession>
<dbReference type="SUPFAM" id="SSF51182">
    <property type="entry name" value="RmlC-like cupins"/>
    <property type="match status" value="1"/>
</dbReference>
<dbReference type="AlphaFoldDB" id="A0A1I5XDY3"/>
<dbReference type="EMBL" id="FOWC01000010">
    <property type="protein sequence ID" value="SFQ29867.1"/>
    <property type="molecule type" value="Genomic_DNA"/>
</dbReference>
<dbReference type="InterPro" id="IPR011051">
    <property type="entry name" value="RmlC_Cupin_sf"/>
</dbReference>
<dbReference type="OrthoDB" id="3620182at2"/>
<evidence type="ECO:0000259" key="2">
    <source>
        <dbReference type="Pfam" id="PF07883"/>
    </source>
</evidence>
<dbReference type="Pfam" id="PF07883">
    <property type="entry name" value="Cupin_2"/>
    <property type="match status" value="1"/>
</dbReference>
<dbReference type="STRING" id="112413.SAMN05421854_110163"/>
<sequence length="182" mass="19880">MSADRDPAAPRIPQPRRAREEPFHTNVYELPSVRGKQQQVLTPAVHAGVAPVRRLAVGAVEMPGGHSTYAHEHPESEIVVIVVEGIAASLCGEDMTPVLHRPGSVIWIPPGVAHAAVNLHPRARVLGFEARTDRTFGEDTVLRPDLDALVDQRVERLRRDYARGLLDARLRPAAATVLREGA</sequence>
<dbReference type="RefSeq" id="WP_093575704.1">
    <property type="nucleotide sequence ID" value="NZ_FOWC01000010.1"/>
</dbReference>
<evidence type="ECO:0000313" key="3">
    <source>
        <dbReference type="EMBL" id="SFQ29867.1"/>
    </source>
</evidence>
<protein>
    <submittedName>
        <fullName evidence="3">Uncharacterized protein, RmlC-like cupin domain</fullName>
    </submittedName>
</protein>
<dbReference type="Proteomes" id="UP000199137">
    <property type="component" value="Unassembled WGS sequence"/>
</dbReference>
<evidence type="ECO:0000256" key="1">
    <source>
        <dbReference type="SAM" id="MobiDB-lite"/>
    </source>
</evidence>
<name>A0A1I5XDY3_9PSEU</name>
<proteinExistence type="predicted"/>
<reference evidence="3 4" key="1">
    <citation type="submission" date="2016-10" db="EMBL/GenBank/DDBJ databases">
        <authorList>
            <person name="de Groot N.N."/>
        </authorList>
    </citation>
    <scope>NUCLEOTIDE SEQUENCE [LARGE SCALE GENOMIC DNA]</scope>
    <source>
        <strain evidence="3 4">DSM 44637</strain>
    </source>
</reference>
<dbReference type="Gene3D" id="2.60.120.10">
    <property type="entry name" value="Jelly Rolls"/>
    <property type="match status" value="1"/>
</dbReference>
<organism evidence="3 4">
    <name type="scientific">Amycolatopsis rubida</name>
    <dbReference type="NCBI Taxonomy" id="112413"/>
    <lineage>
        <taxon>Bacteria</taxon>
        <taxon>Bacillati</taxon>
        <taxon>Actinomycetota</taxon>
        <taxon>Actinomycetes</taxon>
        <taxon>Pseudonocardiales</taxon>
        <taxon>Pseudonocardiaceae</taxon>
        <taxon>Amycolatopsis</taxon>
    </lineage>
</organism>